<comment type="caution">
    <text evidence="2">The sequence shown here is derived from an EMBL/GenBank/DDBJ whole genome shotgun (WGS) entry which is preliminary data.</text>
</comment>
<dbReference type="RefSeq" id="WP_264713605.1">
    <property type="nucleotide sequence ID" value="NZ_JAPDNT010000005.1"/>
</dbReference>
<keyword evidence="3" id="KW-1185">Reference proteome</keyword>
<reference evidence="2" key="1">
    <citation type="submission" date="2022-09" db="EMBL/GenBank/DDBJ databases">
        <title>Rhodovastum sp. nov. RN2-1 isolated from soil in Seongnam, South Korea.</title>
        <authorList>
            <person name="Le N.T."/>
        </authorList>
    </citation>
    <scope>NUCLEOTIDE SEQUENCE</scope>
    <source>
        <strain evidence="2">RN2-1</strain>
    </source>
</reference>
<dbReference type="Pfam" id="PF05940">
    <property type="entry name" value="NnrS"/>
    <property type="match status" value="1"/>
</dbReference>
<keyword evidence="1" id="KW-0812">Transmembrane</keyword>
<feature type="transmembrane region" description="Helical" evidence="1">
    <location>
        <begin position="60"/>
        <end position="80"/>
    </location>
</feature>
<sequence length="399" mass="42377">MSSAVAGAARRSTSAFLSVGFRPFFLAAGTWAAIALALWICMLNDQLSLPTQFGPMAWHIHEMLFGFVMASVAGFLLTAIPNWTGRPPVNGWALTALLGLWVLGRAACLVSDLMPAWLTIVADLSFAVALFIIVVREIVAARNWRNLPLAVPVGVFALANLLMHLEAAGVAIPFGLGWRLGITAAIVLISAIGGRIVPLFTRNWLATHGGRAAPASRNWVDRAALGTLHTGLLGWAFFPDLRPLGYLLIIGGVFNGWRLSRWRGAATTAEPLLLVLHVGYAWLALGVTLLGLSLLVPSVPTSAAIHALTAGAIATMILAVMTRVTLGHTGRALTASPATIAIYVLVTLAALMRLWAAWDGAILMPLLILSGICWIAAFGLFDIVYGRMLVTAAKTREAA</sequence>
<dbReference type="EMBL" id="JAPDNT010000005">
    <property type="protein sequence ID" value="MCW3474769.1"/>
    <property type="molecule type" value="Genomic_DNA"/>
</dbReference>
<feature type="transmembrane region" description="Helical" evidence="1">
    <location>
        <begin position="21"/>
        <end position="40"/>
    </location>
</feature>
<feature type="transmembrane region" description="Helical" evidence="1">
    <location>
        <begin position="272"/>
        <end position="297"/>
    </location>
</feature>
<evidence type="ECO:0000313" key="3">
    <source>
        <dbReference type="Proteomes" id="UP001165679"/>
    </source>
</evidence>
<feature type="transmembrane region" description="Helical" evidence="1">
    <location>
        <begin position="303"/>
        <end position="326"/>
    </location>
</feature>
<feature type="transmembrane region" description="Helical" evidence="1">
    <location>
        <begin position="177"/>
        <end position="198"/>
    </location>
</feature>
<accession>A0AA42CE34</accession>
<feature type="transmembrane region" description="Helical" evidence="1">
    <location>
        <begin position="92"/>
        <end position="110"/>
    </location>
</feature>
<reference evidence="2" key="2">
    <citation type="submission" date="2022-10" db="EMBL/GenBank/DDBJ databases">
        <authorList>
            <person name="Trinh H.N."/>
        </authorList>
    </citation>
    <scope>NUCLEOTIDE SEQUENCE</scope>
    <source>
        <strain evidence="2">RN2-1</strain>
    </source>
</reference>
<feature type="transmembrane region" description="Helical" evidence="1">
    <location>
        <begin position="362"/>
        <end position="385"/>
    </location>
</feature>
<feature type="transmembrane region" description="Helical" evidence="1">
    <location>
        <begin position="147"/>
        <end position="165"/>
    </location>
</feature>
<name>A0AA42CE34_9PROT</name>
<dbReference type="Proteomes" id="UP001165679">
    <property type="component" value="Unassembled WGS sequence"/>
</dbReference>
<feature type="transmembrane region" description="Helical" evidence="1">
    <location>
        <begin position="116"/>
        <end position="135"/>
    </location>
</feature>
<evidence type="ECO:0000313" key="2">
    <source>
        <dbReference type="EMBL" id="MCW3474769.1"/>
    </source>
</evidence>
<feature type="transmembrane region" description="Helical" evidence="1">
    <location>
        <begin position="244"/>
        <end position="260"/>
    </location>
</feature>
<protein>
    <submittedName>
        <fullName evidence="2">NnrS family protein</fullName>
    </submittedName>
</protein>
<gene>
    <name evidence="2" type="ORF">OL599_09250</name>
</gene>
<organism evidence="2 3">
    <name type="scientific">Limobrevibacterium gyesilva</name>
    <dbReference type="NCBI Taxonomy" id="2991712"/>
    <lineage>
        <taxon>Bacteria</taxon>
        <taxon>Pseudomonadati</taxon>
        <taxon>Pseudomonadota</taxon>
        <taxon>Alphaproteobacteria</taxon>
        <taxon>Acetobacterales</taxon>
        <taxon>Acetobacteraceae</taxon>
        <taxon>Limobrevibacterium</taxon>
    </lineage>
</organism>
<feature type="transmembrane region" description="Helical" evidence="1">
    <location>
        <begin position="219"/>
        <end position="238"/>
    </location>
</feature>
<dbReference type="InterPro" id="IPR010266">
    <property type="entry name" value="NnrS"/>
</dbReference>
<evidence type="ECO:0000256" key="1">
    <source>
        <dbReference type="SAM" id="Phobius"/>
    </source>
</evidence>
<feature type="transmembrane region" description="Helical" evidence="1">
    <location>
        <begin position="338"/>
        <end position="356"/>
    </location>
</feature>
<keyword evidence="1" id="KW-0472">Membrane</keyword>
<dbReference type="AlphaFoldDB" id="A0AA42CE34"/>
<proteinExistence type="predicted"/>
<keyword evidence="1" id="KW-1133">Transmembrane helix</keyword>